<sequence>MQRIISLIFVIFLFSCKKQETIVIKENKDPIEYESTNWQQDFGLTHSIDLDSVWGKPMRYYISNKNCDPIAKDFYLGVYRPKNEPKTARLLNLVTSENDSLRPFYRWILNKTILIQDGALGEYTGVPARKYAEKFPKEFFEYMDFDKSGKKYSDWYNSIAYSGFYDFENSNDTNKIKESLIKTMTKNCKNCNIDYQKRIVKFADDCFSNENSTK</sequence>
<accession>A0A381F8N0</accession>
<dbReference type="Proteomes" id="UP000254282">
    <property type="component" value="Unassembled WGS sequence"/>
</dbReference>
<name>A0A381F8N0_9FLAO</name>
<evidence type="ECO:0008006" key="3">
    <source>
        <dbReference type="Google" id="ProtNLM"/>
    </source>
</evidence>
<dbReference type="PROSITE" id="PS51257">
    <property type="entry name" value="PROKAR_LIPOPROTEIN"/>
    <property type="match status" value="1"/>
</dbReference>
<evidence type="ECO:0000313" key="1">
    <source>
        <dbReference type="EMBL" id="SUX42818.1"/>
    </source>
</evidence>
<gene>
    <name evidence="1" type="ORF">NCTC13532_00091</name>
</gene>
<evidence type="ECO:0000313" key="2">
    <source>
        <dbReference type="Proteomes" id="UP000254282"/>
    </source>
</evidence>
<dbReference type="AlphaFoldDB" id="A0A381F8N0"/>
<protein>
    <recommendedName>
        <fullName evidence="3">Lipoprotein</fullName>
    </recommendedName>
</protein>
<reference evidence="1 2" key="1">
    <citation type="submission" date="2018-06" db="EMBL/GenBank/DDBJ databases">
        <authorList>
            <consortium name="Pathogen Informatics"/>
            <person name="Doyle S."/>
        </authorList>
    </citation>
    <scope>NUCLEOTIDE SEQUENCE [LARGE SCALE GENOMIC DNA]</scope>
    <source>
        <strain evidence="1 2">NCTC13532</strain>
    </source>
</reference>
<proteinExistence type="predicted"/>
<dbReference type="EMBL" id="UFVR01000004">
    <property type="protein sequence ID" value="SUX42818.1"/>
    <property type="molecule type" value="Genomic_DNA"/>
</dbReference>
<organism evidence="1 2">
    <name type="scientific">Chryseobacterium indoltheticum</name>
    <dbReference type="NCBI Taxonomy" id="254"/>
    <lineage>
        <taxon>Bacteria</taxon>
        <taxon>Pseudomonadati</taxon>
        <taxon>Bacteroidota</taxon>
        <taxon>Flavobacteriia</taxon>
        <taxon>Flavobacteriales</taxon>
        <taxon>Weeksellaceae</taxon>
        <taxon>Chryseobacterium group</taxon>
        <taxon>Chryseobacterium</taxon>
    </lineage>
</organism>
<dbReference type="RefSeq" id="WP_115618804.1">
    <property type="nucleotide sequence ID" value="NZ_UFVR01000004.1"/>
</dbReference>